<dbReference type="eggNOG" id="COG0037">
    <property type="taxonomic scope" value="Bacteria"/>
</dbReference>
<dbReference type="PIRSF" id="PIRSF004976">
    <property type="entry name" value="ATPase_YdaO"/>
    <property type="match status" value="1"/>
</dbReference>
<keyword evidence="2" id="KW-0862">Zinc</keyword>
<dbReference type="OrthoDB" id="9801054at2"/>
<sequence length="306" mass="33174">MKCKRCRARAAVALPSHHTGFCEACFLEFVERQVEKAIRSQGLFSHADTILLALSGGKDSLAMAHLLRRLGYGVHGVHLDLGIPDSSAPARAAVERFCAAHGIPLDVVQLADEGLAIPLVKDCINRPICSACGTIKRQLFNRAAVQGGFTVLATGHNLDDETSRLFANVIRWDAAQLADQGPMLPAGNGFAKKVKPMWRLSEFETAAYCFLAGIEYHMGACPYSRGASFTGHKSLLAGLEETSPGQKLQFYLGFLEFGRQPFRQAQAAAPCAIVPCTQCGHPTNAECCSVCRMREAIARRDMPVEL</sequence>
<evidence type="ECO:0000259" key="3">
    <source>
        <dbReference type="Pfam" id="PF01171"/>
    </source>
</evidence>
<accession>T2G6Y6</accession>
<dbReference type="InterPro" id="IPR054306">
    <property type="entry name" value="TtuA-like_LIM_N"/>
</dbReference>
<dbReference type="RefSeq" id="WP_021758983.1">
    <property type="nucleotide sequence ID" value="NC_022444.1"/>
</dbReference>
<dbReference type="Proteomes" id="UP000016587">
    <property type="component" value="Chromosome"/>
</dbReference>
<feature type="binding site" evidence="2">
    <location>
        <position position="22"/>
    </location>
    <ligand>
        <name>Zn(2+)</name>
        <dbReference type="ChEBI" id="CHEBI:29105"/>
        <label>1</label>
    </ligand>
</feature>
<feature type="binding site" evidence="2">
    <location>
        <position position="276"/>
    </location>
    <ligand>
        <name>Zn(2+)</name>
        <dbReference type="ChEBI" id="CHEBI:29105"/>
        <label>2</label>
    </ligand>
</feature>
<feature type="binding site" evidence="2">
    <location>
        <position position="291"/>
    </location>
    <ligand>
        <name>Zn(2+)</name>
        <dbReference type="ChEBI" id="CHEBI:29105"/>
        <label>2</label>
    </ligand>
</feature>
<organism evidence="5 6">
    <name type="scientific">Megalodesulfovibrio gigas (strain ATCC 19364 / DSM 1382 / NCIMB 9332 / VKM B-1759)</name>
    <name type="common">Desulfovibrio gigas</name>
    <dbReference type="NCBI Taxonomy" id="1121448"/>
    <lineage>
        <taxon>Bacteria</taxon>
        <taxon>Pseudomonadati</taxon>
        <taxon>Thermodesulfobacteriota</taxon>
        <taxon>Desulfovibrionia</taxon>
        <taxon>Desulfovibrionales</taxon>
        <taxon>Desulfovibrionaceae</taxon>
        <taxon>Megalodesulfovibrio</taxon>
    </lineage>
</organism>
<dbReference type="InterPro" id="IPR014729">
    <property type="entry name" value="Rossmann-like_a/b/a_fold"/>
</dbReference>
<proteinExistence type="predicted"/>
<evidence type="ECO:0000256" key="1">
    <source>
        <dbReference type="ARBA" id="ARBA00022679"/>
    </source>
</evidence>
<dbReference type="Pfam" id="PF01171">
    <property type="entry name" value="ATP_bind_3"/>
    <property type="match status" value="1"/>
</dbReference>
<dbReference type="GO" id="GO:0002143">
    <property type="term" value="P:tRNA wobble position uridine thiolation"/>
    <property type="evidence" value="ECO:0007669"/>
    <property type="project" value="TreeGrafter"/>
</dbReference>
<reference evidence="5 6" key="1">
    <citation type="journal article" date="2013" name="J. Bacteriol.">
        <title>Roles of HynAB and Ech, the only two hydrogenases found in the model sulfate reducer Desulfovibrio gigas.</title>
        <authorList>
            <person name="Morais-Silva F.O."/>
            <person name="Santos C.I."/>
            <person name="Rodrigues R."/>
            <person name="Pereira I.A."/>
            <person name="Rodrigues-Pousada C."/>
        </authorList>
    </citation>
    <scope>NUCLEOTIDE SEQUENCE [LARGE SCALE GENOMIC DNA]</scope>
    <source>
        <strain evidence="6">ATCC 19364 / DSM 1382 / NCIMB 9332 / VKM B-1759</strain>
    </source>
</reference>
<dbReference type="GO" id="GO:0046872">
    <property type="term" value="F:metal ion binding"/>
    <property type="evidence" value="ECO:0007669"/>
    <property type="project" value="UniProtKB-KW"/>
</dbReference>
<keyword evidence="1" id="KW-0808">Transferase</keyword>
<feature type="domain" description="tRNA(Ile)-lysidine/2-thiocytidine synthase N-terminal" evidence="3">
    <location>
        <begin position="50"/>
        <end position="172"/>
    </location>
</feature>
<dbReference type="PATRIC" id="fig|1121448.10.peg.439"/>
<dbReference type="SUPFAM" id="SSF52402">
    <property type="entry name" value="Adenine nucleotide alpha hydrolases-like"/>
    <property type="match status" value="1"/>
</dbReference>
<feature type="binding site" evidence="2">
    <location>
        <position position="6"/>
    </location>
    <ligand>
        <name>Zn(2+)</name>
        <dbReference type="ChEBI" id="CHEBI:29105"/>
        <label>1</label>
    </ligand>
</feature>
<keyword evidence="2" id="KW-0479">Metal-binding</keyword>
<dbReference type="GO" id="GO:0002144">
    <property type="term" value="C:cytosolic tRNA wobble base thiouridylase complex"/>
    <property type="evidence" value="ECO:0007669"/>
    <property type="project" value="TreeGrafter"/>
</dbReference>
<gene>
    <name evidence="5" type="ORF">DGI_0441</name>
</gene>
<dbReference type="EMBL" id="CP006585">
    <property type="protein sequence ID" value="AGW12355.1"/>
    <property type="molecule type" value="Genomic_DNA"/>
</dbReference>
<evidence type="ECO:0000256" key="2">
    <source>
        <dbReference type="PIRSR" id="PIRSR004976-50"/>
    </source>
</evidence>
<dbReference type="Pfam" id="PF22082">
    <property type="entry name" value="TtuA_LIM_N"/>
    <property type="match status" value="1"/>
</dbReference>
<feature type="binding site" evidence="2">
    <location>
        <position position="25"/>
    </location>
    <ligand>
        <name>Zn(2+)</name>
        <dbReference type="ChEBI" id="CHEBI:29105"/>
        <label>1</label>
    </ligand>
</feature>
<reference evidence="6" key="2">
    <citation type="submission" date="2013-07" db="EMBL/GenBank/DDBJ databases">
        <authorList>
            <person name="Morais-Silva F.O."/>
            <person name="Rezende A.M."/>
            <person name="Pimentel C."/>
            <person name="Resende D.M."/>
            <person name="Santos C.I."/>
            <person name="Clemente C."/>
            <person name="de Oliveira L.M."/>
            <person name="da Silva S.M."/>
            <person name="Costa D.A."/>
            <person name="Varela-Raposo A."/>
            <person name="Horacio E.C.A."/>
            <person name="Matos M."/>
            <person name="Flores O."/>
            <person name="Ruiz J.C."/>
            <person name="Rodrigues-Pousada C."/>
        </authorList>
    </citation>
    <scope>NUCLEOTIDE SEQUENCE [LARGE SCALE GENOMIC DNA]</scope>
    <source>
        <strain evidence="6">ATCC 19364 / DSM 1382 / NCIMB 9332 / VKM B-1759</strain>
    </source>
</reference>
<protein>
    <submittedName>
        <fullName evidence="5">Uncharacterized protein</fullName>
    </submittedName>
</protein>
<feature type="binding site" evidence="2">
    <location>
        <position position="3"/>
    </location>
    <ligand>
        <name>Zn(2+)</name>
        <dbReference type="ChEBI" id="CHEBI:29105"/>
        <label>1</label>
    </ligand>
</feature>
<dbReference type="AlphaFoldDB" id="T2G6Y6"/>
<dbReference type="InterPro" id="IPR035107">
    <property type="entry name" value="tRNA_thiolation_TtcA_Ctu1"/>
</dbReference>
<dbReference type="InterPro" id="IPR011063">
    <property type="entry name" value="TilS/TtcA_N"/>
</dbReference>
<evidence type="ECO:0000313" key="5">
    <source>
        <dbReference type="EMBL" id="AGW12355.1"/>
    </source>
</evidence>
<evidence type="ECO:0000313" key="6">
    <source>
        <dbReference type="Proteomes" id="UP000016587"/>
    </source>
</evidence>
<dbReference type="GO" id="GO:0016740">
    <property type="term" value="F:transferase activity"/>
    <property type="evidence" value="ECO:0007669"/>
    <property type="project" value="UniProtKB-KW"/>
</dbReference>
<dbReference type="STRING" id="1121448.DGI_0441"/>
<feature type="domain" description="2-thiouridine synthetase TtuA-like N-terminal LIM" evidence="4">
    <location>
        <begin position="2"/>
        <end position="27"/>
    </location>
</feature>
<dbReference type="GO" id="GO:0000049">
    <property type="term" value="F:tRNA binding"/>
    <property type="evidence" value="ECO:0007669"/>
    <property type="project" value="TreeGrafter"/>
</dbReference>
<dbReference type="HOGENOM" id="CLU_026481_1_1_7"/>
<evidence type="ECO:0000259" key="4">
    <source>
        <dbReference type="Pfam" id="PF22082"/>
    </source>
</evidence>
<dbReference type="KEGG" id="dgg:DGI_0441"/>
<feature type="binding site" evidence="2">
    <location>
        <position position="288"/>
    </location>
    <ligand>
        <name>Zn(2+)</name>
        <dbReference type="ChEBI" id="CHEBI:29105"/>
        <label>2</label>
    </ligand>
</feature>
<dbReference type="Gene3D" id="3.40.50.620">
    <property type="entry name" value="HUPs"/>
    <property type="match status" value="1"/>
</dbReference>
<feature type="binding site" evidence="2">
    <location>
        <position position="279"/>
    </location>
    <ligand>
        <name>Zn(2+)</name>
        <dbReference type="ChEBI" id="CHEBI:29105"/>
        <label>2</label>
    </ligand>
</feature>
<name>T2G6Y6_MEGG1</name>
<keyword evidence="6" id="KW-1185">Reference proteome</keyword>
<dbReference type="PANTHER" id="PTHR11807">
    <property type="entry name" value="ATPASES OF THE PP SUPERFAMILY-RELATED"/>
    <property type="match status" value="1"/>
</dbReference>
<dbReference type="PANTHER" id="PTHR11807:SF27">
    <property type="entry name" value="TRNA-5-METHYLURIDINE(54) 2-SULFURTRANSFERASE"/>
    <property type="match status" value="1"/>
</dbReference>